<dbReference type="CDD" id="cd01949">
    <property type="entry name" value="GGDEF"/>
    <property type="match status" value="1"/>
</dbReference>
<dbReference type="Pfam" id="PF00990">
    <property type="entry name" value="GGDEF"/>
    <property type="match status" value="1"/>
</dbReference>
<dbReference type="InterPro" id="IPR000160">
    <property type="entry name" value="GGDEF_dom"/>
</dbReference>
<dbReference type="EC" id="2.7.7.65" evidence="9"/>
<evidence type="ECO:0000256" key="1">
    <source>
        <dbReference type="ARBA" id="ARBA00004651"/>
    </source>
</evidence>
<dbReference type="SUPFAM" id="SSF103190">
    <property type="entry name" value="Sensory domain-like"/>
    <property type="match status" value="1"/>
</dbReference>
<dbReference type="Proteomes" id="UP001172756">
    <property type="component" value="Unassembled WGS sequence"/>
</dbReference>
<dbReference type="EMBL" id="JAUHQB010000007">
    <property type="protein sequence ID" value="MDN4483924.1"/>
    <property type="molecule type" value="Genomic_DNA"/>
</dbReference>
<dbReference type="RefSeq" id="WP_301160645.1">
    <property type="nucleotide sequence ID" value="NZ_JAUHQB010000007.1"/>
</dbReference>
<dbReference type="InterPro" id="IPR033479">
    <property type="entry name" value="dCache_1"/>
</dbReference>
<protein>
    <submittedName>
        <fullName evidence="9">Diguanylate cyclase</fullName>
        <ecNumber evidence="9">2.7.7.65</ecNumber>
    </submittedName>
</protein>
<dbReference type="GO" id="GO:0005886">
    <property type="term" value="C:plasma membrane"/>
    <property type="evidence" value="ECO:0007669"/>
    <property type="project" value="UniProtKB-SubCell"/>
</dbReference>
<dbReference type="Gene3D" id="3.30.450.20">
    <property type="entry name" value="PAS domain"/>
    <property type="match status" value="1"/>
</dbReference>
<dbReference type="PANTHER" id="PTHR45138:SF9">
    <property type="entry name" value="DIGUANYLATE CYCLASE DGCM-RELATED"/>
    <property type="match status" value="1"/>
</dbReference>
<dbReference type="GO" id="GO:1902201">
    <property type="term" value="P:negative regulation of bacterial-type flagellum-dependent cell motility"/>
    <property type="evidence" value="ECO:0007669"/>
    <property type="project" value="TreeGrafter"/>
</dbReference>
<feature type="transmembrane region" description="Helical" evidence="7">
    <location>
        <begin position="337"/>
        <end position="358"/>
    </location>
</feature>
<dbReference type="AlphaFoldDB" id="A0AB35MJF0"/>
<dbReference type="Gene3D" id="3.30.70.270">
    <property type="match status" value="1"/>
</dbReference>
<sequence length="565" mass="58932">MRIRKLRLRVSRLRGMLVAAVAVVAILVVQALIAVTAVVVADRGAEAAARDTYSYVGDLMTERVATALDSASDVVRGTVSELDRRGVPATADLIGALADRLDREPGVGSIFIGWPSGEVLAVATADAGYTVYEITPIDGDPGRARVVRSELGPDHAITAIDAEDGAYDLDTRPWYDAAVDGAGLTWTDPYISVRTGELVVSPVQALSGDGGVTLVVGADLDPDSLGALLDDIPIGEDAGAFILTGDRRVIAAPAGSRDLVRDVLSETGEVPLAGEIGLPSTAPTPGGDGGDVFATRDTVVTLERSLDPATGLDWILHLETDARDLAPGLASFRTATFTIAAVSLALVAVASIFAWQMWRPVRTMRHRASTDALTGLANRYEFPRRLRGIVASARTQGDTVMVVALDLDDFKRLNDAEGHDAGDVVLAAVGDAMLASLRTRDVAARLGGDEFAAVLRLAERGSPVEVARRLRDDVEIAIHGSLRAAGVVGVTAGFATTAECGYDPDALVSAADEALVTGKRAHKGRTYAFGHVAGTTGQIPVVRVDDAAGGEDGRTPAGSLPGDRR</sequence>
<evidence type="ECO:0000313" key="9">
    <source>
        <dbReference type="EMBL" id="MDN4483924.1"/>
    </source>
</evidence>
<feature type="region of interest" description="Disordered" evidence="6">
    <location>
        <begin position="546"/>
        <end position="565"/>
    </location>
</feature>
<comment type="caution">
    <text evidence="9">The sequence shown here is derived from an EMBL/GenBank/DDBJ whole genome shotgun (WGS) entry which is preliminary data.</text>
</comment>
<dbReference type="SUPFAM" id="SSF55073">
    <property type="entry name" value="Nucleotide cyclase"/>
    <property type="match status" value="1"/>
</dbReference>
<evidence type="ECO:0000256" key="6">
    <source>
        <dbReference type="SAM" id="MobiDB-lite"/>
    </source>
</evidence>
<dbReference type="GO" id="GO:0052621">
    <property type="term" value="F:diguanylate cyclase activity"/>
    <property type="evidence" value="ECO:0007669"/>
    <property type="project" value="UniProtKB-EC"/>
</dbReference>
<dbReference type="GO" id="GO:0043709">
    <property type="term" value="P:cell adhesion involved in single-species biofilm formation"/>
    <property type="evidence" value="ECO:0007669"/>
    <property type="project" value="TreeGrafter"/>
</dbReference>
<dbReference type="Pfam" id="PF02743">
    <property type="entry name" value="dCache_1"/>
    <property type="match status" value="1"/>
</dbReference>
<keyword evidence="3 7" id="KW-0812">Transmembrane</keyword>
<evidence type="ECO:0000256" key="2">
    <source>
        <dbReference type="ARBA" id="ARBA00022475"/>
    </source>
</evidence>
<keyword evidence="5 7" id="KW-0472">Membrane</keyword>
<dbReference type="InterPro" id="IPR029151">
    <property type="entry name" value="Sensor-like_sf"/>
</dbReference>
<evidence type="ECO:0000259" key="8">
    <source>
        <dbReference type="PROSITE" id="PS50887"/>
    </source>
</evidence>
<dbReference type="PANTHER" id="PTHR45138">
    <property type="entry name" value="REGULATORY COMPONENTS OF SENSORY TRANSDUCTION SYSTEM"/>
    <property type="match status" value="1"/>
</dbReference>
<accession>A0AB35MJF0</accession>
<keyword evidence="4 7" id="KW-1133">Transmembrane helix</keyword>
<dbReference type="NCBIfam" id="TIGR00254">
    <property type="entry name" value="GGDEF"/>
    <property type="match status" value="1"/>
</dbReference>
<keyword evidence="2" id="KW-1003">Cell membrane</keyword>
<dbReference type="SMART" id="SM00267">
    <property type="entry name" value="GGDEF"/>
    <property type="match status" value="1"/>
</dbReference>
<evidence type="ECO:0000256" key="7">
    <source>
        <dbReference type="SAM" id="Phobius"/>
    </source>
</evidence>
<organism evidence="9 10">
    <name type="scientific">Demequina lignilytica</name>
    <dbReference type="NCBI Taxonomy" id="3051663"/>
    <lineage>
        <taxon>Bacteria</taxon>
        <taxon>Bacillati</taxon>
        <taxon>Actinomycetota</taxon>
        <taxon>Actinomycetes</taxon>
        <taxon>Micrococcales</taxon>
        <taxon>Demequinaceae</taxon>
        <taxon>Demequina</taxon>
    </lineage>
</organism>
<name>A0AB35MJF0_9MICO</name>
<gene>
    <name evidence="9" type="ORF">QQ002_10285</name>
</gene>
<evidence type="ECO:0000256" key="4">
    <source>
        <dbReference type="ARBA" id="ARBA00022989"/>
    </source>
</evidence>
<evidence type="ECO:0000256" key="5">
    <source>
        <dbReference type="ARBA" id="ARBA00023136"/>
    </source>
</evidence>
<proteinExistence type="predicted"/>
<evidence type="ECO:0000256" key="3">
    <source>
        <dbReference type="ARBA" id="ARBA00022692"/>
    </source>
</evidence>
<evidence type="ECO:0000313" key="10">
    <source>
        <dbReference type="Proteomes" id="UP001172756"/>
    </source>
</evidence>
<dbReference type="InterPro" id="IPR050469">
    <property type="entry name" value="Diguanylate_Cyclase"/>
</dbReference>
<dbReference type="PROSITE" id="PS50887">
    <property type="entry name" value="GGDEF"/>
    <property type="match status" value="1"/>
</dbReference>
<keyword evidence="9" id="KW-0808">Transferase</keyword>
<reference evidence="9 10" key="1">
    <citation type="submission" date="2023-06" db="EMBL/GenBank/DDBJ databases">
        <title>SYSU T0a273.</title>
        <authorList>
            <person name="Gao L."/>
            <person name="Fang B.-Z."/>
            <person name="Li W.-J."/>
        </authorList>
    </citation>
    <scope>NUCLEOTIDE SEQUENCE [LARGE SCALE GENOMIC DNA]</scope>
    <source>
        <strain evidence="9 10">SYSU T0a273</strain>
    </source>
</reference>
<dbReference type="InterPro" id="IPR043128">
    <property type="entry name" value="Rev_trsase/Diguanyl_cyclase"/>
</dbReference>
<feature type="domain" description="GGDEF" evidence="8">
    <location>
        <begin position="398"/>
        <end position="531"/>
    </location>
</feature>
<comment type="subcellular location">
    <subcellularLocation>
        <location evidence="1">Cell membrane</location>
        <topology evidence="1">Multi-pass membrane protein</topology>
    </subcellularLocation>
</comment>
<dbReference type="InterPro" id="IPR029787">
    <property type="entry name" value="Nucleotide_cyclase"/>
</dbReference>
<keyword evidence="9" id="KW-0548">Nucleotidyltransferase</keyword>